<dbReference type="PATRIC" id="fig|1359167.3.peg.784"/>
<dbReference type="InterPro" id="IPR036249">
    <property type="entry name" value="Thioredoxin-like_sf"/>
</dbReference>
<feature type="binding site" evidence="3">
    <location>
        <position position="84"/>
    </location>
    <ligand>
        <name>Cu cation</name>
        <dbReference type="ChEBI" id="CHEBI:23378"/>
    </ligand>
</feature>
<keyword evidence="5" id="KW-0472">Membrane</keyword>
<evidence type="ECO:0000313" key="6">
    <source>
        <dbReference type="EMBL" id="KJV63363.1"/>
    </source>
</evidence>
<dbReference type="EMBL" id="LANU01000003">
    <property type="protein sequence ID" value="KJV63363.1"/>
    <property type="molecule type" value="Genomic_DNA"/>
</dbReference>
<evidence type="ECO:0000256" key="3">
    <source>
        <dbReference type="PIRSR" id="PIRSR603782-1"/>
    </source>
</evidence>
<gene>
    <name evidence="6" type="ORF">EMUCRT_0817</name>
</gene>
<keyword evidence="2 3" id="KW-0186">Copper</keyword>
<sequence>MKVIKFILNVCLLVAAIFLGYSYITKQGIFQVRHHDSTNVTPDGSYTDTSFTLTNQDGHTVNSHDFQGKYMLVLFGFSSCESICPAELGLASEVLSQLGNDADKLQVIFITIDPINDTVEKLKKFHDHFDSRIQMLTGNTEDIKQIIQNYNIYVGQPDKDNQISHSTIMYILDTKGKYLTYFYPDLQAEKNQADELLSIIKQYL</sequence>
<dbReference type="RefSeq" id="WP_045805107.1">
    <property type="nucleotide sequence ID" value="NZ_LANU01000003.1"/>
</dbReference>
<feature type="binding site" evidence="3">
    <location>
        <position position="165"/>
    </location>
    <ligand>
        <name>Cu cation</name>
        <dbReference type="ChEBI" id="CHEBI:23378"/>
    </ligand>
</feature>
<dbReference type="PANTHER" id="PTHR12151">
    <property type="entry name" value="ELECTRON TRANSPORT PROTIN SCO1/SENC FAMILY MEMBER"/>
    <property type="match status" value="1"/>
</dbReference>
<evidence type="ECO:0000256" key="4">
    <source>
        <dbReference type="PIRSR" id="PIRSR603782-2"/>
    </source>
</evidence>
<name>A0A0F3N5J3_9RICK</name>
<keyword evidence="4" id="KW-1015">Disulfide bond</keyword>
<comment type="caution">
    <text evidence="6">The sequence shown here is derived from an EMBL/GenBank/DDBJ whole genome shotgun (WGS) entry which is preliminary data.</text>
</comment>
<proteinExistence type="inferred from homology"/>
<keyword evidence="5" id="KW-1133">Transmembrane helix</keyword>
<protein>
    <submittedName>
        <fullName evidence="6">AhpC/TSA family protein</fullName>
    </submittedName>
</protein>
<feature type="disulfide bond" description="Redox-active" evidence="4">
    <location>
        <begin position="80"/>
        <end position="84"/>
    </location>
</feature>
<dbReference type="PANTHER" id="PTHR12151:SF25">
    <property type="entry name" value="LINALOOL DEHYDRATASE_ISOMERASE DOMAIN-CONTAINING PROTEIN"/>
    <property type="match status" value="1"/>
</dbReference>
<dbReference type="Proteomes" id="UP000033546">
    <property type="component" value="Unassembled WGS sequence"/>
</dbReference>
<dbReference type="Pfam" id="PF02630">
    <property type="entry name" value="SCO1-SenC"/>
    <property type="match status" value="1"/>
</dbReference>
<dbReference type="CDD" id="cd02968">
    <property type="entry name" value="SCO"/>
    <property type="match status" value="1"/>
</dbReference>
<comment type="similarity">
    <text evidence="1">Belongs to the SCO1/2 family.</text>
</comment>
<evidence type="ECO:0000256" key="1">
    <source>
        <dbReference type="ARBA" id="ARBA00010996"/>
    </source>
</evidence>
<dbReference type="InterPro" id="IPR003782">
    <property type="entry name" value="SCO1/SenC"/>
</dbReference>
<feature type="binding site" evidence="3">
    <location>
        <position position="80"/>
    </location>
    <ligand>
        <name>Cu cation</name>
        <dbReference type="ChEBI" id="CHEBI:23378"/>
    </ligand>
</feature>
<keyword evidence="5" id="KW-0812">Transmembrane</keyword>
<dbReference type="AlphaFoldDB" id="A0A0F3N5J3"/>
<dbReference type="GO" id="GO:0046872">
    <property type="term" value="F:metal ion binding"/>
    <property type="evidence" value="ECO:0007669"/>
    <property type="project" value="UniProtKB-KW"/>
</dbReference>
<accession>A0A0F3N5J3</accession>
<keyword evidence="3" id="KW-0479">Metal-binding</keyword>
<dbReference type="FunFam" id="3.40.30.10:FF:000013">
    <property type="entry name" value="Blast:Protein SCO1 homolog, mitochondrial"/>
    <property type="match status" value="1"/>
</dbReference>
<reference evidence="6 7" key="1">
    <citation type="submission" date="2015-02" db="EMBL/GenBank/DDBJ databases">
        <title>Genome Sequencing of Rickettsiales.</title>
        <authorList>
            <person name="Daugherty S.C."/>
            <person name="Su Q."/>
            <person name="Abolude K."/>
            <person name="Beier-Sexton M."/>
            <person name="Carlyon J.A."/>
            <person name="Carter R."/>
            <person name="Day N.P."/>
            <person name="Dumler S.J."/>
            <person name="Dyachenko V."/>
            <person name="Godinez A."/>
            <person name="Kurtti T.J."/>
            <person name="Lichay M."/>
            <person name="Mullins K.E."/>
            <person name="Ott S."/>
            <person name="Pappas-Brown V."/>
            <person name="Paris D.H."/>
            <person name="Patel P."/>
            <person name="Richards A.L."/>
            <person name="Sadzewicz L."/>
            <person name="Sears K."/>
            <person name="Seidman D."/>
            <person name="Sengamalay N."/>
            <person name="Stenos J."/>
            <person name="Tallon L.J."/>
            <person name="Vincent G."/>
            <person name="Fraser C.M."/>
            <person name="Munderloh U."/>
            <person name="Dunning-Hotopp J.C."/>
        </authorList>
    </citation>
    <scope>NUCLEOTIDE SEQUENCE [LARGE SCALE GENOMIC DNA]</scope>
    <source>
        <strain evidence="6 7">EmCRT</strain>
    </source>
</reference>
<evidence type="ECO:0000256" key="5">
    <source>
        <dbReference type="SAM" id="Phobius"/>
    </source>
</evidence>
<evidence type="ECO:0000256" key="2">
    <source>
        <dbReference type="ARBA" id="ARBA00023008"/>
    </source>
</evidence>
<feature type="transmembrane region" description="Helical" evidence="5">
    <location>
        <begin position="6"/>
        <end position="24"/>
    </location>
</feature>
<evidence type="ECO:0000313" key="7">
    <source>
        <dbReference type="Proteomes" id="UP000033546"/>
    </source>
</evidence>
<organism evidence="6 7">
    <name type="scientific">Ehrlichia cf. muris str. EmCRT</name>
    <dbReference type="NCBI Taxonomy" id="1359167"/>
    <lineage>
        <taxon>Bacteria</taxon>
        <taxon>Pseudomonadati</taxon>
        <taxon>Pseudomonadota</taxon>
        <taxon>Alphaproteobacteria</taxon>
        <taxon>Rickettsiales</taxon>
        <taxon>Anaplasmataceae</taxon>
        <taxon>Ehrlichia</taxon>
    </lineage>
</organism>
<dbReference type="SUPFAM" id="SSF52833">
    <property type="entry name" value="Thioredoxin-like"/>
    <property type="match status" value="1"/>
</dbReference>
<dbReference type="Gene3D" id="3.40.30.10">
    <property type="entry name" value="Glutaredoxin"/>
    <property type="match status" value="1"/>
</dbReference>